<name>A0A8B6GKQ0_MYTGA</name>
<organism evidence="2 3">
    <name type="scientific">Mytilus galloprovincialis</name>
    <name type="common">Mediterranean mussel</name>
    <dbReference type="NCBI Taxonomy" id="29158"/>
    <lineage>
        <taxon>Eukaryota</taxon>
        <taxon>Metazoa</taxon>
        <taxon>Spiralia</taxon>
        <taxon>Lophotrochozoa</taxon>
        <taxon>Mollusca</taxon>
        <taxon>Bivalvia</taxon>
        <taxon>Autobranchia</taxon>
        <taxon>Pteriomorphia</taxon>
        <taxon>Mytilida</taxon>
        <taxon>Mytiloidea</taxon>
        <taxon>Mytilidae</taxon>
        <taxon>Mytilinae</taxon>
        <taxon>Mytilus</taxon>
    </lineage>
</organism>
<feature type="region of interest" description="Disordered" evidence="1">
    <location>
        <begin position="319"/>
        <end position="359"/>
    </location>
</feature>
<feature type="compositionally biased region" description="Basic residues" evidence="1">
    <location>
        <begin position="348"/>
        <end position="359"/>
    </location>
</feature>
<proteinExistence type="predicted"/>
<feature type="compositionally biased region" description="Basic and acidic residues" evidence="1">
    <location>
        <begin position="77"/>
        <end position="87"/>
    </location>
</feature>
<feature type="compositionally biased region" description="Basic and acidic residues" evidence="1">
    <location>
        <begin position="319"/>
        <end position="328"/>
    </location>
</feature>
<evidence type="ECO:0000256" key="1">
    <source>
        <dbReference type="SAM" id="MobiDB-lite"/>
    </source>
</evidence>
<accession>A0A8B6GKQ0</accession>
<gene>
    <name evidence="2" type="ORF">MGAL_10B030022</name>
</gene>
<feature type="region of interest" description="Disordered" evidence="1">
    <location>
        <begin position="61"/>
        <end position="87"/>
    </location>
</feature>
<dbReference type="AlphaFoldDB" id="A0A8B6GKQ0"/>
<dbReference type="OrthoDB" id="6142754at2759"/>
<evidence type="ECO:0000313" key="3">
    <source>
        <dbReference type="Proteomes" id="UP000596742"/>
    </source>
</evidence>
<sequence>MKNYLPGYYLRSLRNRPLVEIDAEEISSTIQVHQYEVLKTRKRKNLKAFEEMSKSNRMTLNSIPELSSSPNFGQEPSFHDKEPSFHDKEPSFHDNVLKSGMFDSAPRNTSSFDLPLECPRVPKIQSPCASVSTQTIIYQEKYPTNESHLPKAFKAKLKKNLMNSLLKSPCYNSARLTGLSYSQPSTPKTPMFRSVLCATPRMQKRRNFGTPSLSQYIPFTPMLHEAVKLLDSIPERFEENVDLLNIIDDDTKPVEMVDKEIDSYNEVNDANVADYVLNIVNDYPIQEYREMFQKVPKVEFKKRKCQRAKPIFFEESEAFKEKKRERDRERRKKKKQMFERKSPLGTRRSNRKLRPPPRV</sequence>
<reference evidence="2" key="1">
    <citation type="submission" date="2018-11" db="EMBL/GenBank/DDBJ databases">
        <authorList>
            <person name="Alioto T."/>
            <person name="Alioto T."/>
        </authorList>
    </citation>
    <scope>NUCLEOTIDE SEQUENCE</scope>
</reference>
<dbReference type="Proteomes" id="UP000596742">
    <property type="component" value="Unassembled WGS sequence"/>
</dbReference>
<feature type="compositionally biased region" description="Polar residues" evidence="1">
    <location>
        <begin position="61"/>
        <end position="74"/>
    </location>
</feature>
<dbReference type="EMBL" id="UYJE01008592">
    <property type="protein sequence ID" value="VDI65244.1"/>
    <property type="molecule type" value="Genomic_DNA"/>
</dbReference>
<comment type="caution">
    <text evidence="2">The sequence shown here is derived from an EMBL/GenBank/DDBJ whole genome shotgun (WGS) entry which is preliminary data.</text>
</comment>
<evidence type="ECO:0000313" key="2">
    <source>
        <dbReference type="EMBL" id="VDI65244.1"/>
    </source>
</evidence>
<protein>
    <submittedName>
        <fullName evidence="2">Uncharacterized protein</fullName>
    </submittedName>
</protein>
<keyword evidence="3" id="KW-1185">Reference proteome</keyword>